<keyword evidence="2" id="KW-0677">Repeat</keyword>
<proteinExistence type="predicted"/>
<feature type="domain" description="EF-hand" evidence="5">
    <location>
        <begin position="74"/>
        <end position="109"/>
    </location>
</feature>
<dbReference type="InterPro" id="IPR051581">
    <property type="entry name" value="Ca-bind"/>
</dbReference>
<protein>
    <recommendedName>
        <fullName evidence="5">EF-hand domain-containing protein</fullName>
    </recommendedName>
</protein>
<dbReference type="InterPro" id="IPR002048">
    <property type="entry name" value="EF_hand_dom"/>
</dbReference>
<dbReference type="SUPFAM" id="SSF47473">
    <property type="entry name" value="EF-hand"/>
    <property type="match status" value="1"/>
</dbReference>
<evidence type="ECO:0000256" key="3">
    <source>
        <dbReference type="ARBA" id="ARBA00022837"/>
    </source>
</evidence>
<dbReference type="FunFam" id="1.10.238.10:FF:000001">
    <property type="entry name" value="Calmodulin 1"/>
    <property type="match status" value="1"/>
</dbReference>
<feature type="region of interest" description="Disordered" evidence="4">
    <location>
        <begin position="320"/>
        <end position="341"/>
    </location>
</feature>
<organism evidence="6">
    <name type="scientific">Zooxanthella nutricula</name>
    <dbReference type="NCBI Taxonomy" id="1333877"/>
    <lineage>
        <taxon>Eukaryota</taxon>
        <taxon>Sar</taxon>
        <taxon>Alveolata</taxon>
        <taxon>Dinophyceae</taxon>
        <taxon>Peridiniales</taxon>
        <taxon>Peridiniales incertae sedis</taxon>
        <taxon>Zooxanthella</taxon>
    </lineage>
</organism>
<evidence type="ECO:0000256" key="1">
    <source>
        <dbReference type="ARBA" id="ARBA00022723"/>
    </source>
</evidence>
<dbReference type="AlphaFoldDB" id="A0A7S2VM52"/>
<dbReference type="PANTHER" id="PTHR34524">
    <property type="entry name" value="CALCYPHOSIN"/>
    <property type="match status" value="1"/>
</dbReference>
<evidence type="ECO:0000256" key="2">
    <source>
        <dbReference type="ARBA" id="ARBA00022737"/>
    </source>
</evidence>
<dbReference type="Pfam" id="PF13499">
    <property type="entry name" value="EF-hand_7"/>
    <property type="match status" value="2"/>
</dbReference>
<dbReference type="SMART" id="SM00054">
    <property type="entry name" value="EFh"/>
    <property type="match status" value="4"/>
</dbReference>
<dbReference type="Gene3D" id="1.10.238.10">
    <property type="entry name" value="EF-hand"/>
    <property type="match status" value="2"/>
</dbReference>
<keyword evidence="1" id="KW-0479">Metal-binding</keyword>
<reference evidence="6" key="1">
    <citation type="submission" date="2021-01" db="EMBL/GenBank/DDBJ databases">
        <authorList>
            <person name="Corre E."/>
            <person name="Pelletier E."/>
            <person name="Niang G."/>
            <person name="Scheremetjew M."/>
            <person name="Finn R."/>
            <person name="Kale V."/>
            <person name="Holt S."/>
            <person name="Cochrane G."/>
            <person name="Meng A."/>
            <person name="Brown T."/>
            <person name="Cohen L."/>
        </authorList>
    </citation>
    <scope>NUCLEOTIDE SEQUENCE</scope>
    <source>
        <strain evidence="6">RCC3387</strain>
    </source>
</reference>
<dbReference type="PROSITE" id="PS50222">
    <property type="entry name" value="EF_HAND_2"/>
    <property type="match status" value="3"/>
</dbReference>
<evidence type="ECO:0000256" key="4">
    <source>
        <dbReference type="SAM" id="MobiDB-lite"/>
    </source>
</evidence>
<dbReference type="EMBL" id="HBGW01089260">
    <property type="protein sequence ID" value="CAD9638801.1"/>
    <property type="molecule type" value="Transcribed_RNA"/>
</dbReference>
<dbReference type="InterPro" id="IPR011992">
    <property type="entry name" value="EF-hand-dom_pair"/>
</dbReference>
<feature type="compositionally biased region" description="Basic residues" evidence="4">
    <location>
        <begin position="330"/>
        <end position="340"/>
    </location>
</feature>
<evidence type="ECO:0000259" key="5">
    <source>
        <dbReference type="PROSITE" id="PS50222"/>
    </source>
</evidence>
<keyword evidence="3" id="KW-0106">Calcium</keyword>
<gene>
    <name evidence="6" type="ORF">BRAN1462_LOCUS56623</name>
</gene>
<dbReference type="PROSITE" id="PS00018">
    <property type="entry name" value="EF_HAND_1"/>
    <property type="match status" value="3"/>
</dbReference>
<name>A0A7S2VM52_9DINO</name>
<accession>A0A7S2VM52</accession>
<feature type="domain" description="EF-hand" evidence="5">
    <location>
        <begin position="116"/>
        <end position="143"/>
    </location>
</feature>
<dbReference type="PANTHER" id="PTHR34524:SF6">
    <property type="entry name" value="CALCYPHOSINE LIKE"/>
    <property type="match status" value="1"/>
</dbReference>
<dbReference type="CDD" id="cd00051">
    <property type="entry name" value="EFh"/>
    <property type="match status" value="1"/>
</dbReference>
<evidence type="ECO:0000313" key="6">
    <source>
        <dbReference type="EMBL" id="CAD9638801.1"/>
    </source>
</evidence>
<feature type="domain" description="EF-hand" evidence="5">
    <location>
        <begin position="8"/>
        <end position="43"/>
    </location>
</feature>
<sequence length="363" mass="40006">MGFGINALDMANLRIAFSKLDVNGDGTLTLEEMKGGAKALGLDIATLEALFHKMDSDGSGEIDYSEFADHYADWAQEKLRKTFVHLDLDASGTLTLEEMRAGVQELGITEEDVEPLFRKMDEDGSGEVDYAEFANKLLLEMAGGWVGGGLQKPGKLPEERRFAHLGSRALQVYVASLEDLPWREDSQPFKPEVFAVRLRWPSAPFFGECELPGLQAYIWGSEGQRPAGSHGAYVYVDQTARLPWVGGQGGEFVVSVYATDLLLERLVGEIKLGAKLGRVGKVQRFPIRGAGGALQGYAHLQVRCPSTAQRSAHMLFEAPERRAQEVPGRPRPRPQPHVRRPPAAWWSPLALCSDSELRRAESC</sequence>
<dbReference type="GO" id="GO:0005509">
    <property type="term" value="F:calcium ion binding"/>
    <property type="evidence" value="ECO:0007669"/>
    <property type="project" value="InterPro"/>
</dbReference>
<dbReference type="InterPro" id="IPR018247">
    <property type="entry name" value="EF_Hand_1_Ca_BS"/>
</dbReference>